<feature type="compositionally biased region" description="Low complexity" evidence="1">
    <location>
        <begin position="298"/>
        <end position="318"/>
    </location>
</feature>
<evidence type="ECO:0000259" key="2">
    <source>
        <dbReference type="Pfam" id="PF02720"/>
    </source>
</evidence>
<gene>
    <name evidence="3" type="ORF">EAS64_36475</name>
</gene>
<dbReference type="InterPro" id="IPR003870">
    <property type="entry name" value="DUF222"/>
</dbReference>
<comment type="caution">
    <text evidence="3">The sequence shown here is derived from an EMBL/GenBank/DDBJ whole genome shotgun (WGS) entry which is preliminary data.</text>
</comment>
<evidence type="ECO:0000313" key="3">
    <source>
        <dbReference type="EMBL" id="TVZ00844.1"/>
    </source>
</evidence>
<dbReference type="RefSeq" id="WP_145860639.1">
    <property type="nucleotide sequence ID" value="NZ_RPFW01000008.1"/>
</dbReference>
<evidence type="ECO:0000256" key="1">
    <source>
        <dbReference type="SAM" id="MobiDB-lite"/>
    </source>
</evidence>
<keyword evidence="4" id="KW-1185">Reference proteome</keyword>
<feature type="domain" description="DUF222" evidence="2">
    <location>
        <begin position="107"/>
        <end position="267"/>
    </location>
</feature>
<dbReference type="Pfam" id="PF02720">
    <property type="entry name" value="DUF222"/>
    <property type="match status" value="1"/>
</dbReference>
<dbReference type="OrthoDB" id="3567954at2"/>
<reference evidence="3 4" key="1">
    <citation type="submission" date="2018-11" db="EMBL/GenBank/DDBJ databases">
        <title>Trebonia kvetii gen.nov., sp.nov., a novel acidophilic actinobacterium, and proposal of the new actinobacterial family Treboniaceae fam. nov.</title>
        <authorList>
            <person name="Rapoport D."/>
            <person name="Sagova-Mareckova M."/>
            <person name="Sedlacek I."/>
            <person name="Provaznik J."/>
            <person name="Kralova S."/>
            <person name="Pavlinic D."/>
            <person name="Benes V."/>
            <person name="Kopecky J."/>
        </authorList>
    </citation>
    <scope>NUCLEOTIDE SEQUENCE [LARGE SCALE GENOMIC DNA]</scope>
    <source>
        <strain evidence="3 4">15Tr583</strain>
    </source>
</reference>
<dbReference type="Proteomes" id="UP000460272">
    <property type="component" value="Unassembled WGS sequence"/>
</dbReference>
<accession>A0A6P2BPD4</accession>
<dbReference type="EMBL" id="RPFW01000008">
    <property type="protein sequence ID" value="TVZ00844.1"/>
    <property type="molecule type" value="Genomic_DNA"/>
</dbReference>
<dbReference type="AlphaFoldDB" id="A0A6P2BPD4"/>
<protein>
    <submittedName>
        <fullName evidence="3">DUF222 domain-containing protein</fullName>
    </submittedName>
</protein>
<feature type="region of interest" description="Disordered" evidence="1">
    <location>
        <begin position="1"/>
        <end position="21"/>
    </location>
</feature>
<proteinExistence type="predicted"/>
<feature type="region of interest" description="Disordered" evidence="1">
    <location>
        <begin position="289"/>
        <end position="365"/>
    </location>
</feature>
<name>A0A6P2BPD4_9ACTN</name>
<sequence>MGPQPGQDDGTGGTPGPAHLSGFALGGQWDGCAPSAALAAAAEAASGAGWRCDGLSRDEMTGLLRRWQALESWAAAGKLGVLRALIRDEDQPLPGGSYRGDLPEGWTRSLTHEVAAALAMSVTSAENLMWLAWDLHAQLPRNGELLAAGDLTLAKARAIDQALGPLTDEDTAAAERMIAPELAGKTHSQVAKLAEQAAITIDPDSAARRRQEAEQTKARVLLFREESGAAGLSGRDLPTGQALAAHARVAERAAEYHDSGAFGEARTDQLRATAYLDLINGTSARSRIASGQLATQSQPGTAAGEGPGTANTPPGNQPDTGGSGSGRAGGAEMNIADGDAPDAAGEGDLDIADDGPARPSSPPRLTDLVLPLATLLGLGERPGEGHGLGPLDPELCRDLAAAAIASPATRLCVTVTDTDGIAIGHGCARPARRQTRQDDFGYSARPGLPARVQLTITASRLKSLAGAVGPPGRSAWRFTCDDDPGPPGGSGRWTLTLPDGRRFAVALEPMPTFDCDHRHESHAYQPNDTLRHLVQVRDGECTFPPCSRHARETDFEHATPYDKGGRTCACNAGSRSRQCHRVKQSPGWNLTQPRPGWHEWTTPTGRIYTQGPKRYPV</sequence>
<evidence type="ECO:0000313" key="4">
    <source>
        <dbReference type="Proteomes" id="UP000460272"/>
    </source>
</evidence>
<organism evidence="3 4">
    <name type="scientific">Trebonia kvetii</name>
    <dbReference type="NCBI Taxonomy" id="2480626"/>
    <lineage>
        <taxon>Bacteria</taxon>
        <taxon>Bacillati</taxon>
        <taxon>Actinomycetota</taxon>
        <taxon>Actinomycetes</taxon>
        <taxon>Streptosporangiales</taxon>
        <taxon>Treboniaceae</taxon>
        <taxon>Trebonia</taxon>
    </lineage>
</organism>